<dbReference type="InterPro" id="IPR021741">
    <property type="entry name" value="DUF3311"/>
</dbReference>
<gene>
    <name evidence="2" type="ORF">DJ010_13795</name>
</gene>
<name>A0A316TG18_9ACTN</name>
<protein>
    <recommendedName>
        <fullName evidence="4">DUF3311 domain-containing protein</fullName>
    </recommendedName>
</protein>
<evidence type="ECO:0000256" key="1">
    <source>
        <dbReference type="SAM" id="Phobius"/>
    </source>
</evidence>
<organism evidence="2 3">
    <name type="scientific">Nocardioides silvaticus</name>
    <dbReference type="NCBI Taxonomy" id="2201891"/>
    <lineage>
        <taxon>Bacteria</taxon>
        <taxon>Bacillati</taxon>
        <taxon>Actinomycetota</taxon>
        <taxon>Actinomycetes</taxon>
        <taxon>Propionibacteriales</taxon>
        <taxon>Nocardioidaceae</taxon>
        <taxon>Nocardioides</taxon>
    </lineage>
</organism>
<reference evidence="2 3" key="1">
    <citation type="submission" date="2018-05" db="EMBL/GenBank/DDBJ databases">
        <title>Nocardioides silvaticus genome.</title>
        <authorList>
            <person name="Li C."/>
            <person name="Wang G."/>
        </authorList>
    </citation>
    <scope>NUCLEOTIDE SEQUENCE [LARGE SCALE GENOMIC DNA]</scope>
    <source>
        <strain evidence="2 3">CCTCC AB 2018079</strain>
    </source>
</reference>
<evidence type="ECO:0000313" key="3">
    <source>
        <dbReference type="Proteomes" id="UP000245507"/>
    </source>
</evidence>
<keyword evidence="1" id="KW-0812">Transmembrane</keyword>
<dbReference type="Pfam" id="PF11755">
    <property type="entry name" value="DUF3311"/>
    <property type="match status" value="1"/>
</dbReference>
<keyword evidence="1" id="KW-1133">Transmembrane helix</keyword>
<dbReference type="Proteomes" id="UP000245507">
    <property type="component" value="Unassembled WGS sequence"/>
</dbReference>
<dbReference type="AlphaFoldDB" id="A0A316TG18"/>
<accession>A0A316TG18</accession>
<keyword evidence="3" id="KW-1185">Reference proteome</keyword>
<evidence type="ECO:0008006" key="4">
    <source>
        <dbReference type="Google" id="ProtNLM"/>
    </source>
</evidence>
<dbReference type="OrthoDB" id="123261at2"/>
<proteinExistence type="predicted"/>
<dbReference type="EMBL" id="QGDD01000006">
    <property type="protein sequence ID" value="PWN02401.1"/>
    <property type="molecule type" value="Genomic_DNA"/>
</dbReference>
<feature type="transmembrane region" description="Helical" evidence="1">
    <location>
        <begin position="42"/>
        <end position="61"/>
    </location>
</feature>
<keyword evidence="1" id="KW-0472">Membrane</keyword>
<feature type="transmembrane region" description="Helical" evidence="1">
    <location>
        <begin position="12"/>
        <end position="30"/>
    </location>
</feature>
<sequence length="69" mass="7949">MPRTDKTKATLAAVLLGIPILALAWVPSYAKDEPELWGFPFFFWYQFLWVLVTSAATWAAYRLMLAARR</sequence>
<evidence type="ECO:0000313" key="2">
    <source>
        <dbReference type="EMBL" id="PWN02401.1"/>
    </source>
</evidence>
<comment type="caution">
    <text evidence="2">The sequence shown here is derived from an EMBL/GenBank/DDBJ whole genome shotgun (WGS) entry which is preliminary data.</text>
</comment>